<dbReference type="PANTHER" id="PTHR24123">
    <property type="entry name" value="ANKYRIN REPEAT-CONTAINING"/>
    <property type="match status" value="1"/>
</dbReference>
<dbReference type="InterPro" id="IPR036770">
    <property type="entry name" value="Ankyrin_rpt-contain_sf"/>
</dbReference>
<proteinExistence type="predicted"/>
<feature type="repeat" description="ANK" evidence="3">
    <location>
        <begin position="573"/>
        <end position="605"/>
    </location>
</feature>
<organism evidence="6 7">
    <name type="scientific">Penicillium camemberti (strain FM 013)</name>
    <dbReference type="NCBI Taxonomy" id="1429867"/>
    <lineage>
        <taxon>Eukaryota</taxon>
        <taxon>Fungi</taxon>
        <taxon>Dikarya</taxon>
        <taxon>Ascomycota</taxon>
        <taxon>Pezizomycotina</taxon>
        <taxon>Eurotiomycetes</taxon>
        <taxon>Eurotiomycetidae</taxon>
        <taxon>Eurotiales</taxon>
        <taxon>Aspergillaceae</taxon>
        <taxon>Penicillium</taxon>
    </lineage>
</organism>
<feature type="repeat" description="ANK" evidence="3">
    <location>
        <begin position="607"/>
        <end position="633"/>
    </location>
</feature>
<protein>
    <submittedName>
        <fullName evidence="6">Ankyrin repeat-containing domain</fullName>
    </submittedName>
</protein>
<dbReference type="Pfam" id="PF24883">
    <property type="entry name" value="NPHP3_N"/>
    <property type="match status" value="1"/>
</dbReference>
<evidence type="ECO:0000313" key="6">
    <source>
        <dbReference type="EMBL" id="CRL18882.1"/>
    </source>
</evidence>
<keyword evidence="2 3" id="KW-0040">ANK repeat</keyword>
<dbReference type="PROSITE" id="PS50088">
    <property type="entry name" value="ANK_REPEAT"/>
    <property type="match status" value="8"/>
</dbReference>
<feature type="domain" description="Nephrocystin 3-like N-terminal" evidence="5">
    <location>
        <begin position="62"/>
        <end position="224"/>
    </location>
</feature>
<feature type="repeat" description="ANK" evidence="3">
    <location>
        <begin position="1241"/>
        <end position="1273"/>
    </location>
</feature>
<feature type="region of interest" description="Disordered" evidence="4">
    <location>
        <begin position="1302"/>
        <end position="1324"/>
    </location>
</feature>
<keyword evidence="1" id="KW-0677">Repeat</keyword>
<feature type="repeat" description="ANK" evidence="3">
    <location>
        <begin position="715"/>
        <end position="747"/>
    </location>
</feature>
<evidence type="ECO:0000256" key="1">
    <source>
        <dbReference type="ARBA" id="ARBA00022737"/>
    </source>
</evidence>
<evidence type="ECO:0000313" key="7">
    <source>
        <dbReference type="Proteomes" id="UP000053732"/>
    </source>
</evidence>
<gene>
    <name evidence="6" type="ORF">PCAMFM013_S002g000752</name>
</gene>
<feature type="repeat" description="ANK" evidence="3">
    <location>
        <begin position="876"/>
        <end position="909"/>
    </location>
</feature>
<dbReference type="Gene3D" id="1.25.40.20">
    <property type="entry name" value="Ankyrin repeat-containing domain"/>
    <property type="match status" value="9"/>
</dbReference>
<dbReference type="Pfam" id="PF12796">
    <property type="entry name" value="Ank_2"/>
    <property type="match status" value="4"/>
</dbReference>
<dbReference type="SMART" id="SM00248">
    <property type="entry name" value="ANK"/>
    <property type="match status" value="23"/>
</dbReference>
<dbReference type="Proteomes" id="UP000053732">
    <property type="component" value="Unassembled WGS sequence"/>
</dbReference>
<evidence type="ECO:0000256" key="4">
    <source>
        <dbReference type="SAM" id="MobiDB-lite"/>
    </source>
</evidence>
<dbReference type="InterPro" id="IPR027417">
    <property type="entry name" value="P-loop_NTPase"/>
</dbReference>
<dbReference type="InterPro" id="IPR056884">
    <property type="entry name" value="NPHP3-like_N"/>
</dbReference>
<name>A0A0G4NXR2_PENC3</name>
<evidence type="ECO:0000259" key="5">
    <source>
        <dbReference type="Pfam" id="PF24883"/>
    </source>
</evidence>
<dbReference type="InterPro" id="IPR051165">
    <property type="entry name" value="Multifunctional_ANK_Repeat"/>
</dbReference>
<feature type="repeat" description="ANK" evidence="3">
    <location>
        <begin position="910"/>
        <end position="943"/>
    </location>
</feature>
<evidence type="ECO:0000256" key="3">
    <source>
        <dbReference type="PROSITE-ProRule" id="PRU00023"/>
    </source>
</evidence>
<dbReference type="Gene3D" id="3.40.50.300">
    <property type="entry name" value="P-loop containing nucleotide triphosphate hydrolases"/>
    <property type="match status" value="1"/>
</dbReference>
<accession>A0A0G4NXR2</accession>
<evidence type="ECO:0000256" key="2">
    <source>
        <dbReference type="ARBA" id="ARBA00023043"/>
    </source>
</evidence>
<keyword evidence="7" id="KW-1185">Reference proteome</keyword>
<feature type="repeat" description="ANK" evidence="3">
    <location>
        <begin position="1617"/>
        <end position="1657"/>
    </location>
</feature>
<feature type="compositionally biased region" description="Polar residues" evidence="4">
    <location>
        <begin position="1302"/>
        <end position="1318"/>
    </location>
</feature>
<dbReference type="InterPro" id="IPR002110">
    <property type="entry name" value="Ankyrin_rpt"/>
</dbReference>
<dbReference type="SUPFAM" id="SSF52540">
    <property type="entry name" value="P-loop containing nucleoside triphosphate hydrolases"/>
    <property type="match status" value="1"/>
</dbReference>
<dbReference type="PROSITE" id="PS50297">
    <property type="entry name" value="ANK_REP_REGION"/>
    <property type="match status" value="6"/>
</dbReference>
<reference evidence="6 7" key="1">
    <citation type="journal article" date="2014" name="Nat. Commun.">
        <title>Multiple recent horizontal transfers of a large genomic region in cheese making fungi.</title>
        <authorList>
            <person name="Cheeseman K."/>
            <person name="Ropars J."/>
            <person name="Renault P."/>
            <person name="Dupont J."/>
            <person name="Gouzy J."/>
            <person name="Branca A."/>
            <person name="Abraham A.L."/>
            <person name="Ceppi M."/>
            <person name="Conseiller E."/>
            <person name="Debuchy R."/>
            <person name="Malagnac F."/>
            <person name="Goarin A."/>
            <person name="Silar P."/>
            <person name="Lacoste S."/>
            <person name="Sallet E."/>
            <person name="Bensimon A."/>
            <person name="Giraud T."/>
            <person name="Brygoo Y."/>
        </authorList>
    </citation>
    <scope>NUCLEOTIDE SEQUENCE [LARGE SCALE GENOMIC DNA]</scope>
    <source>
        <strain evidence="7">FM 013</strain>
    </source>
</reference>
<dbReference type="Pfam" id="PF00023">
    <property type="entry name" value="Ank"/>
    <property type="match status" value="2"/>
</dbReference>
<sequence length="2113" mass="232942">MMSGSETDASIIDQDDVSNYNPENILPVSIEEIKKIREWLEPTSYAIAAGDFRKHLASHAPGTGQWLTSTDGYRRWIQENECGLLWIKGIPGSGKSVHTAKLIDDLGKANPGCPVLFFFFRQIIAANHNPQALLRDWMDQVLKYSPPLQHKLLTYIKDEISLSSLSTSDLLKDLQMAFRALPDKVFCIADALDEMDAGNDTFIQALGSLSQWRPTKVKVLVTSRPIPRLEIPMRQTPALHIRLEERLVDVDISTYVHTMLSQSKIPQSEWSVIVNAVPGRANGIFLYAKLAMEAFLEPGVDIRAVLANLPADLNFLYTDLLREHARRSGISLNIQHLLLQSVTHAIRPLRLLELAEMCRVTEGPGLGQDLRAIKELIRTACGPLLEILPDETVSVVHHSFTEYLNGSTRSEHDNGHLVLLPGPSHAKLALSCLRYLLMTRCLNEVEITIDDSDETEGFGDEPCDHTKPKWIPHHVCELRMKFPFFVYATSNWHVHIRNSEAVCHAQDEINEVLEQFLSIDRSVKAWIEVTWPGYAWNARKFSVLHLAGRYGLVAYTRKLVADWSDDMDTCDITGKTPLWWAASHGHAATVGELIAAGADPDHQDGLTGRKPLHEAASKNHHAVVKVLLEAGVDPLTSVGLTNKAKAGGYANHGSGEPALAYACEHGHVEVLDTFLPYLDLEAMHSCLAWAARTGQARVVKHMLSQPGVEVDIMVRGSTALFKACLSRDLNTVEALLGAGANPEMLNELWAEQFGSATTSKKPSGSHAQFTCLHALCGLPGLSHYYEDWDEEDCLEIATLLINAGADVHRQTEDGTTGLHHAVEVSYYLAQLLMEAGASTDAVDSKGRTPLYYSRVPACVPLLVEQGGADVNVKDLSGDTPLLVALAEYYNEVKVQLLLECGADAGVLNSAGDSTLHVALENHATPKIVNALLERGVKPDKCNRQGQTALMCSFKSQDAEGIWALLLAAGADINARDRAGHSIFWHRISQMPKPKYVDDSQPRDDVLFLLDHGASPRLRDFRGRICLHEAIKTQPIGSENENRRDTPRFDFLLAIGLDHTIVDYDGNSLLHELAAREESKEAYGRKWVNPLWEHLVCTLGLDVNQQNHLGRTPLHVLCDAYPDDAKRYDDDPMPIDFIIAQMKNVDTPDHAGVTALHVASTRTECCTQKLLKAGADPRAITHERLTPLHLAARAQESNIVGMLVHSLHKLSRRKPRENSDGLLPKEDGDKRCIDGIDAKDLSGLSPLYYAVRSGRPETVMILFEAGANANAGGNLFKACSEFEEDNAFRKATCHVNHDPLTQRETSADVSSEQVASSSIKPPRTGLLTSDTARLEEIVTLLVEFGADPSGLGPTRQPYARGIIGDCIWQGKAYTASCIVDQIPRSLWVEPGKSSPYSTVFPVSAPAYDPALASSKRFPRVETGEPNTSNFILFLRQRQYRLVKELAKRGTRFLPDPRDKYHFSHFEVLVQHGFVQLVREIGMIEAKRALGHGDWHAFGDSSKGGLWCANRLASETQAEGRVVHSIESDVKSIPKPFLLEAVQRDLPNHRVVVALVEEFHVDVNERTWGTDYIEDNRILAYSDSALHYVAQGLRWWHVHNALRYLLKVPGIDINLRVKGGLTPLHRAISGGTVLKPRPHSYEAVKRLLKSGADVHAITKRGKGCLSMASHDVLMIRLLMKHGAIVMPDDIVSAVEGGQVDALRELLHARDDGAYPDVDLDPALRAAGMLFIKPHPDDGFWRPTVDNAIVTEIIKILIDHGANPLSNYLLLEESTRPSSSPASIIFKKGASPLNVNADYREATLLHELILAVGSFHMQLFLVPGLDVNYRDPQGLTILHAACLRADFIDKPSDSNNSTADEPQGETVFQRLVGLGADLTAQDALGRTILTCLLSHKWTISPGWKATLKAMIHLAPELVHLADFQGDTALMYAVRQAVDSAAEIEPVQILLLAGASPLVTNKHGEGVLHILANDLGTVGLRQLLRDLVNRGADINGRNVLGETPLFKFASRSPQGSGDIYDRDCVKRQLRGDKYEVPREQGSIALLQELGANFFATDNEGRGLLHVAAAGDVVRFQELMDVGLDPMMENNAQQTAIDVAAASSHDAVLEIFEKKARK</sequence>
<dbReference type="PANTHER" id="PTHR24123:SF33">
    <property type="entry name" value="PROTEIN HOS4"/>
    <property type="match status" value="1"/>
</dbReference>
<dbReference type="SUPFAM" id="SSF48403">
    <property type="entry name" value="Ankyrin repeat"/>
    <property type="match status" value="5"/>
</dbReference>
<feature type="repeat" description="ANK" evidence="3">
    <location>
        <begin position="944"/>
        <end position="977"/>
    </location>
</feature>
<dbReference type="EMBL" id="HG793135">
    <property type="protein sequence ID" value="CRL18882.1"/>
    <property type="molecule type" value="Genomic_DNA"/>
</dbReference>
<dbReference type="STRING" id="1429867.A0A0G4NXR2"/>